<organism evidence="14 15">
    <name type="scientific">Mucilaginibacter frigoritolerans</name>
    <dbReference type="NCBI Taxonomy" id="652788"/>
    <lineage>
        <taxon>Bacteria</taxon>
        <taxon>Pseudomonadati</taxon>
        <taxon>Bacteroidota</taxon>
        <taxon>Sphingobacteriia</taxon>
        <taxon>Sphingobacteriales</taxon>
        <taxon>Sphingobacteriaceae</taxon>
        <taxon>Mucilaginibacter</taxon>
    </lineage>
</organism>
<evidence type="ECO:0000256" key="8">
    <source>
        <dbReference type="ARBA" id="ARBA00023170"/>
    </source>
</evidence>
<evidence type="ECO:0000256" key="11">
    <source>
        <dbReference type="RuleBase" id="RU003357"/>
    </source>
</evidence>
<keyword evidence="7 10" id="KW-0472">Membrane</keyword>
<comment type="subcellular location">
    <subcellularLocation>
        <location evidence="1 10">Cell outer membrane</location>
        <topology evidence="1 10">Multi-pass membrane protein</topology>
    </subcellularLocation>
</comment>
<feature type="domain" description="TonB-dependent receptor-like beta-barrel" evidence="12">
    <location>
        <begin position="303"/>
        <end position="743"/>
    </location>
</feature>
<evidence type="ECO:0000256" key="9">
    <source>
        <dbReference type="ARBA" id="ARBA00023237"/>
    </source>
</evidence>
<dbReference type="Gene3D" id="2.40.170.20">
    <property type="entry name" value="TonB-dependent receptor, beta-barrel domain"/>
    <property type="match status" value="1"/>
</dbReference>
<evidence type="ECO:0000256" key="4">
    <source>
        <dbReference type="ARBA" id="ARBA00022692"/>
    </source>
</evidence>
<evidence type="ECO:0000256" key="1">
    <source>
        <dbReference type="ARBA" id="ARBA00004571"/>
    </source>
</evidence>
<keyword evidence="15" id="KW-1185">Reference proteome</keyword>
<evidence type="ECO:0000259" key="12">
    <source>
        <dbReference type="Pfam" id="PF00593"/>
    </source>
</evidence>
<dbReference type="PANTHER" id="PTHR30069">
    <property type="entry name" value="TONB-DEPENDENT OUTER MEMBRANE RECEPTOR"/>
    <property type="match status" value="1"/>
</dbReference>
<evidence type="ECO:0000259" key="13">
    <source>
        <dbReference type="Pfam" id="PF07715"/>
    </source>
</evidence>
<dbReference type="SUPFAM" id="SSF56935">
    <property type="entry name" value="Porins"/>
    <property type="match status" value="1"/>
</dbReference>
<dbReference type="Proteomes" id="UP000317010">
    <property type="component" value="Unassembled WGS sequence"/>
</dbReference>
<evidence type="ECO:0000256" key="10">
    <source>
        <dbReference type="PROSITE-ProRule" id="PRU01360"/>
    </source>
</evidence>
<evidence type="ECO:0000313" key="14">
    <source>
        <dbReference type="EMBL" id="TWJ03370.1"/>
    </source>
</evidence>
<dbReference type="Gene3D" id="2.170.130.10">
    <property type="entry name" value="TonB-dependent receptor, plug domain"/>
    <property type="match status" value="1"/>
</dbReference>
<keyword evidence="9 10" id="KW-0998">Cell outer membrane</keyword>
<keyword evidence="3 10" id="KW-1134">Transmembrane beta strand</keyword>
<evidence type="ECO:0000313" key="15">
    <source>
        <dbReference type="Proteomes" id="UP000317010"/>
    </source>
</evidence>
<dbReference type="InterPro" id="IPR012910">
    <property type="entry name" value="Plug_dom"/>
</dbReference>
<keyword evidence="5" id="KW-0732">Signal</keyword>
<dbReference type="Gene3D" id="2.60.40.1120">
    <property type="entry name" value="Carboxypeptidase-like, regulatory domain"/>
    <property type="match status" value="1"/>
</dbReference>
<evidence type="ECO:0000256" key="5">
    <source>
        <dbReference type="ARBA" id="ARBA00022729"/>
    </source>
</evidence>
<comment type="caution">
    <text evidence="14">The sequence shown here is derived from an EMBL/GenBank/DDBJ whole genome shotgun (WGS) entry which is preliminary data.</text>
</comment>
<keyword evidence="2 10" id="KW-0813">Transport</keyword>
<gene>
    <name evidence="14" type="ORF">JN11_00908</name>
</gene>
<sequence>MVNIKFTYLFFITMVFISFCYAQQGENKALFQLSGIITDASNGASLPAATISVKGTELGVQSDKNGKYILKVSAGKVHLYCQYLGYMAEDTIIEVSANRQFNFLLHPSSQGLKQITIQATADNHKEIATQNLTVLQGTDLDRTRGLSLGEALKSVTGVTTYQTGPSIAKPVIHGLTGSRVAILNNGVTLQAQQWGQEHAPEIDPFVANQIEVIKGAAGIRYGADAISGVISVNPKPLPTDTGSMDAEVNAVGMTNSRLGAFSAMLEGALGKKLAGFSYRLQGTFKRAGNTSTPDYVLGNTGLMEDDFSAAVQYHHKNYGIEGYFSNFNTKLGIEYDTEVGSITDLEQKIAIGHPVTYYDFTYLIDRPYQTVNHSTAKVKGFLNISDSSKIELQYSYQVNTRQEFEELSFSPSLAPAIYLQIHTAAVEANFDHKDGGGFSGTVGLSGVNQGNIRMYGYLIPNYVDYDGGAYVIEKYRHNKWLFEAGARYDYRWLQAYAFDADQAKINTTTTSYSGTSATAGATYNLTDNLKITGNYSAAFRPPSINELYIDGVHQSIGEFEIGDANLKTERANDFSLDLNYTSKWLLVDLEGYYNRINNFIFEEPTDQYYHAQSGALLEFQYTQANVFFRGADLNVLIKPLDSLDISSKTSLIYAWNETIHDYLIYTPPTRLQNGFTYHFGNLGAFRNISVGAENIYVAKQTHVPVGYDFAPPPNAYSLYNAHIGFKLIINKTLADFDIAANNLTNVAYKDYLDRFRYFADEPGRNIIFRLRVPFKILNNNNKQ</sequence>
<dbReference type="GO" id="GO:0009279">
    <property type="term" value="C:cell outer membrane"/>
    <property type="evidence" value="ECO:0007669"/>
    <property type="project" value="UniProtKB-SubCell"/>
</dbReference>
<dbReference type="AlphaFoldDB" id="A0A562UC25"/>
<keyword evidence="8 14" id="KW-0675">Receptor</keyword>
<dbReference type="InterPro" id="IPR000531">
    <property type="entry name" value="Beta-barrel_TonB"/>
</dbReference>
<evidence type="ECO:0000256" key="2">
    <source>
        <dbReference type="ARBA" id="ARBA00022448"/>
    </source>
</evidence>
<name>A0A562UC25_9SPHI</name>
<keyword evidence="4 10" id="KW-0812">Transmembrane</keyword>
<protein>
    <submittedName>
        <fullName evidence="14">Iron complex outermembrane receptor protein</fullName>
    </submittedName>
</protein>
<evidence type="ECO:0000256" key="6">
    <source>
        <dbReference type="ARBA" id="ARBA00023077"/>
    </source>
</evidence>
<dbReference type="InterPro" id="IPR036942">
    <property type="entry name" value="Beta-barrel_TonB_sf"/>
</dbReference>
<comment type="similarity">
    <text evidence="10 11">Belongs to the TonB-dependent receptor family.</text>
</comment>
<dbReference type="InterPro" id="IPR037066">
    <property type="entry name" value="Plug_dom_sf"/>
</dbReference>
<evidence type="ECO:0000256" key="7">
    <source>
        <dbReference type="ARBA" id="ARBA00023136"/>
    </source>
</evidence>
<evidence type="ECO:0000256" key="3">
    <source>
        <dbReference type="ARBA" id="ARBA00022452"/>
    </source>
</evidence>
<dbReference type="GO" id="GO:0015344">
    <property type="term" value="F:siderophore uptake transmembrane transporter activity"/>
    <property type="evidence" value="ECO:0007669"/>
    <property type="project" value="TreeGrafter"/>
</dbReference>
<reference evidence="14 15" key="1">
    <citation type="submission" date="2019-07" db="EMBL/GenBank/DDBJ databases">
        <title>Genomic Encyclopedia of Archaeal and Bacterial Type Strains, Phase II (KMG-II): from individual species to whole genera.</title>
        <authorList>
            <person name="Goeker M."/>
        </authorList>
    </citation>
    <scope>NUCLEOTIDE SEQUENCE [LARGE SCALE GENOMIC DNA]</scope>
    <source>
        <strain evidence="14 15">ATCC BAA-1854</strain>
    </source>
</reference>
<keyword evidence="6 11" id="KW-0798">TonB box</keyword>
<dbReference type="GO" id="GO:0044718">
    <property type="term" value="P:siderophore transmembrane transport"/>
    <property type="evidence" value="ECO:0007669"/>
    <property type="project" value="TreeGrafter"/>
</dbReference>
<dbReference type="Pfam" id="PF13715">
    <property type="entry name" value="CarbopepD_reg_2"/>
    <property type="match status" value="1"/>
</dbReference>
<dbReference type="SUPFAM" id="SSF49464">
    <property type="entry name" value="Carboxypeptidase regulatory domain-like"/>
    <property type="match status" value="1"/>
</dbReference>
<dbReference type="InterPro" id="IPR039426">
    <property type="entry name" value="TonB-dep_rcpt-like"/>
</dbReference>
<dbReference type="PROSITE" id="PS52016">
    <property type="entry name" value="TONB_DEPENDENT_REC_3"/>
    <property type="match status" value="1"/>
</dbReference>
<dbReference type="InterPro" id="IPR008969">
    <property type="entry name" value="CarboxyPept-like_regulatory"/>
</dbReference>
<dbReference type="EMBL" id="VLLI01000002">
    <property type="protein sequence ID" value="TWJ03370.1"/>
    <property type="molecule type" value="Genomic_DNA"/>
</dbReference>
<dbReference type="Pfam" id="PF07715">
    <property type="entry name" value="Plug"/>
    <property type="match status" value="1"/>
</dbReference>
<feature type="domain" description="TonB-dependent receptor plug" evidence="13">
    <location>
        <begin position="128"/>
        <end position="229"/>
    </location>
</feature>
<dbReference type="Pfam" id="PF00593">
    <property type="entry name" value="TonB_dep_Rec_b-barrel"/>
    <property type="match status" value="1"/>
</dbReference>
<proteinExistence type="inferred from homology"/>
<dbReference type="PANTHER" id="PTHR30069:SF29">
    <property type="entry name" value="HEMOGLOBIN AND HEMOGLOBIN-HAPTOGLOBIN-BINDING PROTEIN 1-RELATED"/>
    <property type="match status" value="1"/>
</dbReference>
<accession>A0A562UC25</accession>